<dbReference type="Proteomes" id="UP001199469">
    <property type="component" value="Unassembled WGS sequence"/>
</dbReference>
<comment type="caution">
    <text evidence="1">The sequence shown here is derived from an EMBL/GenBank/DDBJ whole genome shotgun (WGS) entry which is preliminary data.</text>
</comment>
<reference evidence="1 2" key="1">
    <citation type="submission" date="2021-11" db="EMBL/GenBank/DDBJ databases">
        <title>Draft genome sequence of Actinomycetospora sp. SF1 isolated from the rhizosphere soil.</title>
        <authorList>
            <person name="Duangmal K."/>
            <person name="Chantavorakit T."/>
        </authorList>
    </citation>
    <scope>NUCLEOTIDE SEQUENCE [LARGE SCALE GENOMIC DNA]</scope>
    <source>
        <strain evidence="1 2">TBRC 5722</strain>
    </source>
</reference>
<accession>A0ABS8PFA4</accession>
<dbReference type="RefSeq" id="WP_230738844.1">
    <property type="nucleotide sequence ID" value="NZ_JAJNDB010000007.1"/>
</dbReference>
<gene>
    <name evidence="1" type="ORF">LQ327_26625</name>
</gene>
<protein>
    <submittedName>
        <fullName evidence="1">Uncharacterized protein</fullName>
    </submittedName>
</protein>
<proteinExistence type="predicted"/>
<dbReference type="EMBL" id="JAJNDB010000007">
    <property type="protein sequence ID" value="MCD2196950.1"/>
    <property type="molecule type" value="Genomic_DNA"/>
</dbReference>
<organism evidence="1 2">
    <name type="scientific">Actinomycetospora endophytica</name>
    <dbReference type="NCBI Taxonomy" id="2291215"/>
    <lineage>
        <taxon>Bacteria</taxon>
        <taxon>Bacillati</taxon>
        <taxon>Actinomycetota</taxon>
        <taxon>Actinomycetes</taxon>
        <taxon>Pseudonocardiales</taxon>
        <taxon>Pseudonocardiaceae</taxon>
        <taxon>Actinomycetospora</taxon>
    </lineage>
</organism>
<keyword evidence="2" id="KW-1185">Reference proteome</keyword>
<sequence>MIGSIDEILTALAVMMLLAGLLRWTFGSGPKGAVPGDDGDVGLLETVATVPTREAAEVLAARLAREKVRATIAHDEGGWNLLVFPQDADDAKVALRAS</sequence>
<evidence type="ECO:0000313" key="2">
    <source>
        <dbReference type="Proteomes" id="UP001199469"/>
    </source>
</evidence>
<evidence type="ECO:0000313" key="1">
    <source>
        <dbReference type="EMBL" id="MCD2196950.1"/>
    </source>
</evidence>
<name>A0ABS8PFA4_9PSEU</name>